<accession>A0A4U1BI63</accession>
<comment type="caution">
    <text evidence="6">The sequence shown here is derived from an EMBL/GenBank/DDBJ whole genome shotgun (WGS) entry which is preliminary data.</text>
</comment>
<dbReference type="InterPro" id="IPR036282">
    <property type="entry name" value="Glutathione-S-Trfase_C_sf"/>
</dbReference>
<evidence type="ECO:0000259" key="4">
    <source>
        <dbReference type="PROSITE" id="PS50404"/>
    </source>
</evidence>
<dbReference type="SUPFAM" id="SSF47616">
    <property type="entry name" value="GST C-terminal domain-like"/>
    <property type="match status" value="1"/>
</dbReference>
<dbReference type="InterPro" id="IPR040079">
    <property type="entry name" value="Glutathione_S-Trfase"/>
</dbReference>
<dbReference type="InterPro" id="IPR004045">
    <property type="entry name" value="Glutathione_S-Trfase_N"/>
</dbReference>
<dbReference type="SUPFAM" id="SSF52833">
    <property type="entry name" value="Thioredoxin-like"/>
    <property type="match status" value="1"/>
</dbReference>
<feature type="domain" description="GST N-terminal" evidence="4">
    <location>
        <begin position="1"/>
        <end position="80"/>
    </location>
</feature>
<name>A0A4U1BI63_9GAMM</name>
<dbReference type="CDD" id="cd03046">
    <property type="entry name" value="GST_N_GTT1_like"/>
    <property type="match status" value="1"/>
</dbReference>
<dbReference type="Gene3D" id="3.40.30.10">
    <property type="entry name" value="Glutaredoxin"/>
    <property type="match status" value="1"/>
</dbReference>
<dbReference type="AlphaFoldDB" id="A0A4U1BI63"/>
<dbReference type="FunFam" id="3.40.30.10:FF:000039">
    <property type="entry name" value="Glutathione S-transferase domain"/>
    <property type="match status" value="1"/>
</dbReference>
<dbReference type="InterPro" id="IPR004046">
    <property type="entry name" value="GST_C"/>
</dbReference>
<dbReference type="PANTHER" id="PTHR44051:SF8">
    <property type="entry name" value="GLUTATHIONE S-TRANSFERASE GSTA"/>
    <property type="match status" value="1"/>
</dbReference>
<gene>
    <name evidence="6" type="ORF">FCL42_19165</name>
</gene>
<sequence length="211" mass="23556">MITLYGYPKTRSLRISWLLEELGVDWQYHLVDLQQGQHKTAEYLSLNPAGKVPALTDGELTLIESGAICQHLAQKYGPQLLPQAGSDASGQHHQLVTFILCELEQPLWTMGKHKFALPKAQRVEAILATAAWEFERAAALLESWLPDEGYLLGEQFTVADILLTHTLNWAHGFKQPLSEKLDSYRQRVSARPAMRAALSKELAALPQASES</sequence>
<dbReference type="OrthoDB" id="5740960at2"/>
<keyword evidence="2 6" id="KW-0808">Transferase</keyword>
<dbReference type="Pfam" id="PF00043">
    <property type="entry name" value="GST_C"/>
    <property type="match status" value="1"/>
</dbReference>
<evidence type="ECO:0000256" key="3">
    <source>
        <dbReference type="RuleBase" id="RU003494"/>
    </source>
</evidence>
<organism evidence="6 7">
    <name type="scientific">Ferrimonas aestuarii</name>
    <dbReference type="NCBI Taxonomy" id="2569539"/>
    <lineage>
        <taxon>Bacteria</taxon>
        <taxon>Pseudomonadati</taxon>
        <taxon>Pseudomonadota</taxon>
        <taxon>Gammaproteobacteria</taxon>
        <taxon>Alteromonadales</taxon>
        <taxon>Ferrimonadaceae</taxon>
        <taxon>Ferrimonas</taxon>
    </lineage>
</organism>
<dbReference type="GO" id="GO:0016740">
    <property type="term" value="F:transferase activity"/>
    <property type="evidence" value="ECO:0007669"/>
    <property type="project" value="UniProtKB-KW"/>
</dbReference>
<dbReference type="InterPro" id="IPR010987">
    <property type="entry name" value="Glutathione-S-Trfase_C-like"/>
</dbReference>
<dbReference type="RefSeq" id="WP_136865044.1">
    <property type="nucleotide sequence ID" value="NZ_SWCJ01000021.1"/>
</dbReference>
<dbReference type="SFLD" id="SFLDG01150">
    <property type="entry name" value="Main.1:_Beta-like"/>
    <property type="match status" value="1"/>
</dbReference>
<evidence type="ECO:0000259" key="5">
    <source>
        <dbReference type="PROSITE" id="PS50405"/>
    </source>
</evidence>
<comment type="similarity">
    <text evidence="1 3">Belongs to the GST superfamily.</text>
</comment>
<dbReference type="EMBL" id="SWCJ01000021">
    <property type="protein sequence ID" value="TKB50769.1"/>
    <property type="molecule type" value="Genomic_DNA"/>
</dbReference>
<dbReference type="SFLD" id="SFLDS00019">
    <property type="entry name" value="Glutathione_Transferase_(cytos"/>
    <property type="match status" value="1"/>
</dbReference>
<evidence type="ECO:0000256" key="1">
    <source>
        <dbReference type="ARBA" id="ARBA00007409"/>
    </source>
</evidence>
<reference evidence="6 7" key="1">
    <citation type="submission" date="2019-04" db="EMBL/GenBank/DDBJ databases">
        <authorList>
            <person name="Hwang J.C."/>
        </authorList>
    </citation>
    <scope>NUCLEOTIDE SEQUENCE [LARGE SCALE GENOMIC DNA]</scope>
    <source>
        <strain evidence="6 7">IMCC35002</strain>
    </source>
</reference>
<dbReference type="InterPro" id="IPR036249">
    <property type="entry name" value="Thioredoxin-like_sf"/>
</dbReference>
<evidence type="ECO:0000313" key="7">
    <source>
        <dbReference type="Proteomes" id="UP000305675"/>
    </source>
</evidence>
<feature type="domain" description="GST C-terminal" evidence="5">
    <location>
        <begin position="85"/>
        <end position="207"/>
    </location>
</feature>
<dbReference type="PROSITE" id="PS50404">
    <property type="entry name" value="GST_NTER"/>
    <property type="match status" value="1"/>
</dbReference>
<dbReference type="Pfam" id="PF02798">
    <property type="entry name" value="GST_N"/>
    <property type="match status" value="1"/>
</dbReference>
<evidence type="ECO:0000313" key="6">
    <source>
        <dbReference type="EMBL" id="TKB50769.1"/>
    </source>
</evidence>
<dbReference type="SFLD" id="SFLDG00358">
    <property type="entry name" value="Main_(cytGST)"/>
    <property type="match status" value="1"/>
</dbReference>
<dbReference type="Gene3D" id="1.20.1050.10">
    <property type="match status" value="1"/>
</dbReference>
<evidence type="ECO:0000256" key="2">
    <source>
        <dbReference type="ARBA" id="ARBA00022679"/>
    </source>
</evidence>
<dbReference type="PANTHER" id="PTHR44051">
    <property type="entry name" value="GLUTATHIONE S-TRANSFERASE-RELATED"/>
    <property type="match status" value="1"/>
</dbReference>
<keyword evidence="7" id="KW-1185">Reference proteome</keyword>
<dbReference type="PROSITE" id="PS50405">
    <property type="entry name" value="GST_CTER"/>
    <property type="match status" value="1"/>
</dbReference>
<proteinExistence type="inferred from homology"/>
<dbReference type="Proteomes" id="UP000305675">
    <property type="component" value="Unassembled WGS sequence"/>
</dbReference>
<protein>
    <submittedName>
        <fullName evidence="6">Glutathione S-transferase family protein</fullName>
    </submittedName>
</protein>